<dbReference type="SUPFAM" id="SSF103473">
    <property type="entry name" value="MFS general substrate transporter"/>
    <property type="match status" value="1"/>
</dbReference>
<dbReference type="AlphaFoldDB" id="A0A4Y3RPS7"/>
<feature type="transmembrane region" description="Helical" evidence="7">
    <location>
        <begin position="331"/>
        <end position="353"/>
    </location>
</feature>
<feature type="transmembrane region" description="Helical" evidence="7">
    <location>
        <begin position="230"/>
        <end position="254"/>
    </location>
</feature>
<keyword evidence="5 7" id="KW-0472">Membrane</keyword>
<feature type="transmembrane region" description="Helical" evidence="7">
    <location>
        <begin position="60"/>
        <end position="80"/>
    </location>
</feature>
<feature type="transmembrane region" description="Helical" evidence="7">
    <location>
        <begin position="393"/>
        <end position="414"/>
    </location>
</feature>
<feature type="transmembrane region" description="Helical" evidence="7">
    <location>
        <begin position="166"/>
        <end position="186"/>
    </location>
</feature>
<dbReference type="PROSITE" id="PS00216">
    <property type="entry name" value="SUGAR_TRANSPORT_1"/>
    <property type="match status" value="1"/>
</dbReference>
<dbReference type="Gene3D" id="1.20.1250.20">
    <property type="entry name" value="MFS general substrate transporter like domains"/>
    <property type="match status" value="1"/>
</dbReference>
<keyword evidence="10" id="KW-1185">Reference proteome</keyword>
<keyword evidence="3 7" id="KW-0812">Transmembrane</keyword>
<dbReference type="Pfam" id="PF07690">
    <property type="entry name" value="MFS_1"/>
    <property type="match status" value="1"/>
</dbReference>
<feature type="transmembrane region" description="Helical" evidence="7">
    <location>
        <begin position="112"/>
        <end position="129"/>
    </location>
</feature>
<dbReference type="InterPro" id="IPR036259">
    <property type="entry name" value="MFS_trans_sf"/>
</dbReference>
<sequence>MTVPGGNETAADTGAAKNARGPLATVLTANAVSITGNSLTLIGVPWFALDTTGSPGKAGFVAFCAALPVLLSTLAGGPVIDRLGRRRVSIASDLVCGLALAMIPLLHHLGVLEFWMLCALMAVTGLFHAPGEMARHVLVPDLAQRAGTALPRAASLYDAVARGARMTGAAVAGLLVAFLGADTVLFLDAATFGLSALLVTAGLRGVPSAEPMRDGPRLSPARYRADLREGYAYLFRSRLLLGIMVMVMVTNGLAQSWSSVLLPVHAREELGGPAAQGLLVSVFAGCALAGALLYGAVGVRLPRRAVFAAGFLVGGAPPYVVAALTDTTAPLLVTLAAAGFGVGVLNPILTTVMYEQVPEALRSRVVGASTAGVLLTTPLGGLAAGFLVERVGLTPTLLGIGGLYFLTTLAPLVFPSWRGMDATPATPAEGIPDAGSVSSSGPSTPAPVPGPGGTRPRR</sequence>
<keyword evidence="4 7" id="KW-1133">Transmembrane helix</keyword>
<dbReference type="Proteomes" id="UP000315226">
    <property type="component" value="Unassembled WGS sequence"/>
</dbReference>
<name>A0A4Y3RPS7_9ACTN</name>
<evidence type="ECO:0000256" key="7">
    <source>
        <dbReference type="SAM" id="Phobius"/>
    </source>
</evidence>
<dbReference type="OrthoDB" id="9793136at2"/>
<proteinExistence type="predicted"/>
<comment type="caution">
    <text evidence="9">The sequence shown here is derived from an EMBL/GenBank/DDBJ whole genome shotgun (WGS) entry which is preliminary data.</text>
</comment>
<feature type="transmembrane region" description="Helical" evidence="7">
    <location>
        <begin position="27"/>
        <end position="48"/>
    </location>
</feature>
<feature type="transmembrane region" description="Helical" evidence="7">
    <location>
        <begin position="365"/>
        <end position="387"/>
    </location>
</feature>
<evidence type="ECO:0000256" key="4">
    <source>
        <dbReference type="ARBA" id="ARBA00022989"/>
    </source>
</evidence>
<dbReference type="PANTHER" id="PTHR23513:SF6">
    <property type="entry name" value="MAJOR FACILITATOR SUPERFAMILY ASSOCIATED DOMAIN-CONTAINING PROTEIN"/>
    <property type="match status" value="1"/>
</dbReference>
<dbReference type="GO" id="GO:0022857">
    <property type="term" value="F:transmembrane transporter activity"/>
    <property type="evidence" value="ECO:0007669"/>
    <property type="project" value="InterPro"/>
</dbReference>
<dbReference type="PANTHER" id="PTHR23513">
    <property type="entry name" value="INTEGRAL MEMBRANE EFFLUX PROTEIN-RELATED"/>
    <property type="match status" value="1"/>
</dbReference>
<organism evidence="9 10">
    <name type="scientific">Streptomyces gardneri</name>
    <dbReference type="NCBI Taxonomy" id="66892"/>
    <lineage>
        <taxon>Bacteria</taxon>
        <taxon>Bacillati</taxon>
        <taxon>Actinomycetota</taxon>
        <taxon>Actinomycetes</taxon>
        <taxon>Kitasatosporales</taxon>
        <taxon>Streptomycetaceae</taxon>
        <taxon>Streptomyces</taxon>
    </lineage>
</organism>
<dbReference type="InterPro" id="IPR011701">
    <property type="entry name" value="MFS"/>
</dbReference>
<protein>
    <recommendedName>
        <fullName evidence="8">Major facilitator superfamily (MFS) profile domain-containing protein</fullName>
    </recommendedName>
</protein>
<gene>
    <name evidence="9" type="ORF">SGA01_49390</name>
</gene>
<dbReference type="GO" id="GO:0005886">
    <property type="term" value="C:plasma membrane"/>
    <property type="evidence" value="ECO:0007669"/>
    <property type="project" value="UniProtKB-SubCell"/>
</dbReference>
<dbReference type="EMBL" id="BJMN01000032">
    <property type="protein sequence ID" value="GEB59334.1"/>
    <property type="molecule type" value="Genomic_DNA"/>
</dbReference>
<dbReference type="InterPro" id="IPR005829">
    <property type="entry name" value="Sugar_transporter_CS"/>
</dbReference>
<evidence type="ECO:0000256" key="3">
    <source>
        <dbReference type="ARBA" id="ARBA00022692"/>
    </source>
</evidence>
<feature type="transmembrane region" description="Helical" evidence="7">
    <location>
        <begin position="306"/>
        <end position="325"/>
    </location>
</feature>
<evidence type="ECO:0000256" key="1">
    <source>
        <dbReference type="ARBA" id="ARBA00004651"/>
    </source>
</evidence>
<dbReference type="CDD" id="cd06173">
    <property type="entry name" value="MFS_MefA_like"/>
    <property type="match status" value="1"/>
</dbReference>
<evidence type="ECO:0000259" key="8">
    <source>
        <dbReference type="PROSITE" id="PS50850"/>
    </source>
</evidence>
<evidence type="ECO:0000256" key="2">
    <source>
        <dbReference type="ARBA" id="ARBA00022475"/>
    </source>
</evidence>
<comment type="subcellular location">
    <subcellularLocation>
        <location evidence="1">Cell membrane</location>
        <topology evidence="1">Multi-pass membrane protein</topology>
    </subcellularLocation>
</comment>
<dbReference type="InterPro" id="IPR020846">
    <property type="entry name" value="MFS_dom"/>
</dbReference>
<evidence type="ECO:0000313" key="9">
    <source>
        <dbReference type="EMBL" id="GEB59334.1"/>
    </source>
</evidence>
<dbReference type="RefSeq" id="WP_141298524.1">
    <property type="nucleotide sequence ID" value="NZ_BJMN01000032.1"/>
</dbReference>
<evidence type="ECO:0000256" key="6">
    <source>
        <dbReference type="SAM" id="MobiDB-lite"/>
    </source>
</evidence>
<dbReference type="PROSITE" id="PS50850">
    <property type="entry name" value="MFS"/>
    <property type="match status" value="1"/>
</dbReference>
<evidence type="ECO:0000313" key="10">
    <source>
        <dbReference type="Proteomes" id="UP000315226"/>
    </source>
</evidence>
<evidence type="ECO:0000256" key="5">
    <source>
        <dbReference type="ARBA" id="ARBA00023136"/>
    </source>
</evidence>
<accession>A0A4Y3RPS7</accession>
<feature type="transmembrane region" description="Helical" evidence="7">
    <location>
        <begin position="274"/>
        <end position="294"/>
    </location>
</feature>
<feature type="domain" description="Major facilitator superfamily (MFS) profile" evidence="8">
    <location>
        <begin position="22"/>
        <end position="419"/>
    </location>
</feature>
<keyword evidence="2" id="KW-1003">Cell membrane</keyword>
<reference evidence="9 10" key="1">
    <citation type="submission" date="2019-06" db="EMBL/GenBank/DDBJ databases">
        <title>Whole genome shotgun sequence of Streptomyces gardneri NBRC 12865.</title>
        <authorList>
            <person name="Hosoyama A."/>
            <person name="Uohara A."/>
            <person name="Ohji S."/>
            <person name="Ichikawa N."/>
        </authorList>
    </citation>
    <scope>NUCLEOTIDE SEQUENCE [LARGE SCALE GENOMIC DNA]</scope>
    <source>
        <strain evidence="9 10">NBRC 12865</strain>
    </source>
</reference>
<feature type="compositionally biased region" description="Low complexity" evidence="6">
    <location>
        <begin position="434"/>
        <end position="443"/>
    </location>
</feature>
<feature type="region of interest" description="Disordered" evidence="6">
    <location>
        <begin position="424"/>
        <end position="458"/>
    </location>
</feature>